<reference evidence="2 3" key="1">
    <citation type="journal article" date="2021" name="bioRxiv">
        <title>The Gossypium anomalum genome as a resource for cotton improvement and evolutionary analysis of hybrid incompatibility.</title>
        <authorList>
            <person name="Grover C.E."/>
            <person name="Yuan D."/>
            <person name="Arick M.A."/>
            <person name="Miller E.R."/>
            <person name="Hu G."/>
            <person name="Peterson D.G."/>
            <person name="Wendel J.F."/>
            <person name="Udall J.A."/>
        </authorList>
    </citation>
    <scope>NUCLEOTIDE SEQUENCE [LARGE SCALE GENOMIC DNA]</scope>
    <source>
        <strain evidence="2">JFW-Udall</strain>
        <tissue evidence="2">Leaf</tissue>
    </source>
</reference>
<accession>A0A8J6CVE0</accession>
<comment type="caution">
    <text evidence="2">The sequence shown here is derived from an EMBL/GenBank/DDBJ whole genome shotgun (WGS) entry which is preliminary data.</text>
</comment>
<dbReference type="InterPro" id="IPR012337">
    <property type="entry name" value="RNaseH-like_sf"/>
</dbReference>
<dbReference type="PROSITE" id="PS50822">
    <property type="entry name" value="PIWI"/>
    <property type="match status" value="1"/>
</dbReference>
<dbReference type="InterPro" id="IPR003165">
    <property type="entry name" value="Piwi"/>
</dbReference>
<dbReference type="Pfam" id="PF02171">
    <property type="entry name" value="Piwi"/>
    <property type="match status" value="1"/>
</dbReference>
<gene>
    <name evidence="2" type="ORF">CXB51_019351</name>
</gene>
<evidence type="ECO:0000313" key="2">
    <source>
        <dbReference type="EMBL" id="KAG8485994.1"/>
    </source>
</evidence>
<evidence type="ECO:0000313" key="3">
    <source>
        <dbReference type="Proteomes" id="UP000701853"/>
    </source>
</evidence>
<dbReference type="GO" id="GO:0003676">
    <property type="term" value="F:nucleic acid binding"/>
    <property type="evidence" value="ECO:0007669"/>
    <property type="project" value="InterPro"/>
</dbReference>
<name>A0A8J6CVE0_9ROSI</name>
<dbReference type="Gene3D" id="3.30.420.10">
    <property type="entry name" value="Ribonuclease H-like superfamily/Ribonuclease H"/>
    <property type="match status" value="1"/>
</dbReference>
<evidence type="ECO:0000259" key="1">
    <source>
        <dbReference type="PROSITE" id="PS50822"/>
    </source>
</evidence>
<proteinExistence type="predicted"/>
<dbReference type="EMBL" id="JAHUZN010000008">
    <property type="protein sequence ID" value="KAG8485994.1"/>
    <property type="molecule type" value="Genomic_DNA"/>
</dbReference>
<dbReference type="OrthoDB" id="10252740at2759"/>
<dbReference type="Proteomes" id="UP000701853">
    <property type="component" value="Chromosome 8"/>
</dbReference>
<dbReference type="SMART" id="SM00950">
    <property type="entry name" value="Piwi"/>
    <property type="match status" value="1"/>
</dbReference>
<organism evidence="2 3">
    <name type="scientific">Gossypium anomalum</name>
    <dbReference type="NCBI Taxonomy" id="47600"/>
    <lineage>
        <taxon>Eukaryota</taxon>
        <taxon>Viridiplantae</taxon>
        <taxon>Streptophyta</taxon>
        <taxon>Embryophyta</taxon>
        <taxon>Tracheophyta</taxon>
        <taxon>Spermatophyta</taxon>
        <taxon>Magnoliopsida</taxon>
        <taxon>eudicotyledons</taxon>
        <taxon>Gunneridae</taxon>
        <taxon>Pentapetalae</taxon>
        <taxon>rosids</taxon>
        <taxon>malvids</taxon>
        <taxon>Malvales</taxon>
        <taxon>Malvaceae</taxon>
        <taxon>Malvoideae</taxon>
        <taxon>Gossypium</taxon>
    </lineage>
</organism>
<protein>
    <recommendedName>
        <fullName evidence="1">Piwi domain-containing protein</fullName>
    </recommendedName>
</protein>
<keyword evidence="3" id="KW-1185">Reference proteome</keyword>
<dbReference type="InterPro" id="IPR036397">
    <property type="entry name" value="RNaseH_sf"/>
</dbReference>
<dbReference type="PANTHER" id="PTHR22891">
    <property type="entry name" value="EUKARYOTIC TRANSLATION INITIATION FACTOR 2C"/>
    <property type="match status" value="1"/>
</dbReference>
<dbReference type="SUPFAM" id="SSF53098">
    <property type="entry name" value="Ribonuclease H-like"/>
    <property type="match status" value="1"/>
</dbReference>
<dbReference type="AlphaFoldDB" id="A0A8J6CVE0"/>
<feature type="domain" description="Piwi" evidence="1">
    <location>
        <begin position="77"/>
        <end position="203"/>
    </location>
</feature>
<sequence length="248" mass="27413">MTETGKNWHKKLPPTLYAYVGQTPSIPVVSKVPTIILGMDALFGFPKQSDVLSIAAMILSSKPVSDKVDDGIIKEALLDFYTSSGKRKPDQIIIFRDGGSESQFNQVLIKLLRLASSLTRSGTLRIVVIVVRKNIIPSFFQQGSPDNMLHGTVIDNKVCHPKNNDFYLGTHAGMIGITRQTHYHVLLDQAGFPADDLQEQLHSWGQFMKIRDASETSSSYGGMYAPGVISVPQLSRLKDKVSNFIFVC</sequence>